<dbReference type="PRINTS" id="PR00344">
    <property type="entry name" value="BCTRLSENSOR"/>
</dbReference>
<keyword evidence="5" id="KW-0597">Phosphoprotein</keyword>
<evidence type="ECO:0000256" key="6">
    <source>
        <dbReference type="ARBA" id="ARBA00022679"/>
    </source>
</evidence>
<evidence type="ECO:0000256" key="5">
    <source>
        <dbReference type="ARBA" id="ARBA00022553"/>
    </source>
</evidence>
<dbReference type="CDD" id="cd00075">
    <property type="entry name" value="HATPase"/>
    <property type="match status" value="1"/>
</dbReference>
<keyword evidence="9 17" id="KW-0418">Kinase</keyword>
<dbReference type="Gene3D" id="6.10.340.10">
    <property type="match status" value="1"/>
</dbReference>
<feature type="transmembrane region" description="Helical" evidence="14">
    <location>
        <begin position="7"/>
        <end position="30"/>
    </location>
</feature>
<accession>A0A939D9R7</accession>
<dbReference type="SMART" id="SM00388">
    <property type="entry name" value="HisKA"/>
    <property type="match status" value="1"/>
</dbReference>
<dbReference type="GO" id="GO:0005886">
    <property type="term" value="C:plasma membrane"/>
    <property type="evidence" value="ECO:0007669"/>
    <property type="project" value="UniProtKB-SubCell"/>
</dbReference>
<dbReference type="Proteomes" id="UP000664545">
    <property type="component" value="Unassembled WGS sequence"/>
</dbReference>
<reference evidence="17" key="1">
    <citation type="submission" date="2021-02" db="EMBL/GenBank/DDBJ databases">
        <title>Abyssanaerobacter marinus gen.nov., sp., nov, anaerobic bacterium isolated from the Onnuri vent field of Indian Ocean and suggestion of Mogibacteriaceae fam. nov., and proposal of reclassification of ambiguous this family's genus member.</title>
        <authorList>
            <person name="Kim Y.J."/>
            <person name="Yang J.-A."/>
        </authorList>
    </citation>
    <scope>NUCLEOTIDE SEQUENCE</scope>
    <source>
        <strain evidence="17">DSM 2634</strain>
    </source>
</reference>
<dbReference type="SMART" id="SM00387">
    <property type="entry name" value="HATPase_c"/>
    <property type="match status" value="1"/>
</dbReference>
<dbReference type="InterPro" id="IPR050398">
    <property type="entry name" value="HssS/ArlS-like"/>
</dbReference>
<dbReference type="CDD" id="cd06225">
    <property type="entry name" value="HAMP"/>
    <property type="match status" value="1"/>
</dbReference>
<dbReference type="InterPro" id="IPR004358">
    <property type="entry name" value="Sig_transdc_His_kin-like_C"/>
</dbReference>
<organism evidence="17 18">
    <name type="scientific">Clostridium aminobutyricum</name>
    <dbReference type="NCBI Taxonomy" id="33953"/>
    <lineage>
        <taxon>Bacteria</taxon>
        <taxon>Bacillati</taxon>
        <taxon>Bacillota</taxon>
        <taxon>Clostridia</taxon>
        <taxon>Eubacteriales</taxon>
        <taxon>Clostridiaceae</taxon>
        <taxon>Clostridium</taxon>
    </lineage>
</organism>
<keyword evidence="7 14" id="KW-0812">Transmembrane</keyword>
<evidence type="ECO:0000256" key="10">
    <source>
        <dbReference type="ARBA" id="ARBA00022840"/>
    </source>
</evidence>
<evidence type="ECO:0000256" key="8">
    <source>
        <dbReference type="ARBA" id="ARBA00022741"/>
    </source>
</evidence>
<evidence type="ECO:0000256" key="4">
    <source>
        <dbReference type="ARBA" id="ARBA00022475"/>
    </source>
</evidence>
<dbReference type="Gene3D" id="3.30.565.10">
    <property type="entry name" value="Histidine kinase-like ATPase, C-terminal domain"/>
    <property type="match status" value="1"/>
</dbReference>
<dbReference type="InterPro" id="IPR005467">
    <property type="entry name" value="His_kinase_dom"/>
</dbReference>
<comment type="subcellular location">
    <subcellularLocation>
        <location evidence="2">Cell membrane</location>
        <topology evidence="2">Multi-pass membrane protein</topology>
    </subcellularLocation>
</comment>
<keyword evidence="10" id="KW-0067">ATP-binding</keyword>
<dbReference type="SUPFAM" id="SSF55874">
    <property type="entry name" value="ATPase domain of HSP90 chaperone/DNA topoisomerase II/histidine kinase"/>
    <property type="match status" value="1"/>
</dbReference>
<evidence type="ECO:0000313" key="17">
    <source>
        <dbReference type="EMBL" id="MBN7773836.1"/>
    </source>
</evidence>
<dbReference type="PANTHER" id="PTHR45528">
    <property type="entry name" value="SENSOR HISTIDINE KINASE CPXA"/>
    <property type="match status" value="1"/>
</dbReference>
<evidence type="ECO:0000256" key="14">
    <source>
        <dbReference type="SAM" id="Phobius"/>
    </source>
</evidence>
<dbReference type="InterPro" id="IPR036097">
    <property type="entry name" value="HisK_dim/P_sf"/>
</dbReference>
<dbReference type="Pfam" id="PF00512">
    <property type="entry name" value="HisKA"/>
    <property type="match status" value="1"/>
</dbReference>
<evidence type="ECO:0000256" key="7">
    <source>
        <dbReference type="ARBA" id="ARBA00022692"/>
    </source>
</evidence>
<dbReference type="InterPro" id="IPR003661">
    <property type="entry name" value="HisK_dim/P_dom"/>
</dbReference>
<dbReference type="InterPro" id="IPR003594">
    <property type="entry name" value="HATPase_dom"/>
</dbReference>
<feature type="transmembrane region" description="Helical" evidence="14">
    <location>
        <begin position="154"/>
        <end position="177"/>
    </location>
</feature>
<dbReference type="Gene3D" id="1.10.287.130">
    <property type="match status" value="1"/>
</dbReference>
<dbReference type="AlphaFoldDB" id="A0A939D9R7"/>
<dbReference type="SUPFAM" id="SSF47384">
    <property type="entry name" value="Homodimeric domain of signal transducing histidine kinase"/>
    <property type="match status" value="1"/>
</dbReference>
<evidence type="ECO:0000259" key="16">
    <source>
        <dbReference type="PROSITE" id="PS50885"/>
    </source>
</evidence>
<evidence type="ECO:0000256" key="13">
    <source>
        <dbReference type="ARBA" id="ARBA00023136"/>
    </source>
</evidence>
<proteinExistence type="predicted"/>
<evidence type="ECO:0000256" key="9">
    <source>
        <dbReference type="ARBA" id="ARBA00022777"/>
    </source>
</evidence>
<dbReference type="GO" id="GO:0005524">
    <property type="term" value="F:ATP binding"/>
    <property type="evidence" value="ECO:0007669"/>
    <property type="project" value="UniProtKB-KW"/>
</dbReference>
<keyword evidence="6" id="KW-0808">Transferase</keyword>
<comment type="catalytic activity">
    <reaction evidence="1">
        <text>ATP + protein L-histidine = ADP + protein N-phospho-L-histidine.</text>
        <dbReference type="EC" id="2.7.13.3"/>
    </reaction>
</comment>
<name>A0A939D9R7_CLOAM</name>
<dbReference type="EMBL" id="JAFJZZ010000004">
    <property type="protein sequence ID" value="MBN7773836.1"/>
    <property type="molecule type" value="Genomic_DNA"/>
</dbReference>
<keyword evidence="11 14" id="KW-1133">Transmembrane helix</keyword>
<dbReference type="InterPro" id="IPR003660">
    <property type="entry name" value="HAMP_dom"/>
</dbReference>
<dbReference type="PROSITE" id="PS50109">
    <property type="entry name" value="HIS_KIN"/>
    <property type="match status" value="1"/>
</dbReference>
<dbReference type="InterPro" id="IPR036890">
    <property type="entry name" value="HATPase_C_sf"/>
</dbReference>
<keyword evidence="8" id="KW-0547">Nucleotide-binding</keyword>
<feature type="domain" description="Histidine kinase" evidence="15">
    <location>
        <begin position="250"/>
        <end position="468"/>
    </location>
</feature>
<keyword evidence="4" id="KW-1003">Cell membrane</keyword>
<evidence type="ECO:0000256" key="12">
    <source>
        <dbReference type="ARBA" id="ARBA00023012"/>
    </source>
</evidence>
<evidence type="ECO:0000256" key="1">
    <source>
        <dbReference type="ARBA" id="ARBA00000085"/>
    </source>
</evidence>
<sequence length="470" mass="52136">MKMKNKILLSGFLMTLVSLIALLVISSFVIRSFSGKISDAAIPKLDRNVFAVEDIITNIDVNDSNWNEIARDLASDGYHLYVIHEGAVTFSNLDPPSKHFINSIQNVNWMETGRSCYVTGITVVGKETEGYRIIAVNSGAQTNGNGMHENQFEIVLNAFIVIGLISIATILLISQFFTNRLVKRIMRPISALTEGAKRIVQGNLSEPVIYDGKDELAPVCSTFNQMQSHLQKERERNAVYEKARTEMIAGISHDLRTPLTSVKGYIKGLRDGIVNTPEKQDQYLTIAYNKATEMDVLLQKLFYFSKLETGDLPLFLEDEDLGDFVRKFAMQSKDELAQVNAKIIVDSKSNENPVKIDTEQMHRVLVNLTDNALKYAAGDGLALTVSVWNEEGQVHLSFADNGKGVPEEQLANLFMQFWRGDESRSKKDGGGSGLGLNIVKYIVEAHGGSVSARNEKGLTVDLLLPARKEA</sequence>
<evidence type="ECO:0000256" key="2">
    <source>
        <dbReference type="ARBA" id="ARBA00004651"/>
    </source>
</evidence>
<keyword evidence="13 14" id="KW-0472">Membrane</keyword>
<dbReference type="GO" id="GO:0000155">
    <property type="term" value="F:phosphorelay sensor kinase activity"/>
    <property type="evidence" value="ECO:0007669"/>
    <property type="project" value="InterPro"/>
</dbReference>
<evidence type="ECO:0000313" key="18">
    <source>
        <dbReference type="Proteomes" id="UP000664545"/>
    </source>
</evidence>
<feature type="domain" description="HAMP" evidence="16">
    <location>
        <begin position="183"/>
        <end position="235"/>
    </location>
</feature>
<protein>
    <recommendedName>
        <fullName evidence="3">histidine kinase</fullName>
        <ecNumber evidence="3">2.7.13.3</ecNumber>
    </recommendedName>
</protein>
<dbReference type="Pfam" id="PF02518">
    <property type="entry name" value="HATPase_c"/>
    <property type="match status" value="1"/>
</dbReference>
<dbReference type="Pfam" id="PF00672">
    <property type="entry name" value="HAMP"/>
    <property type="match status" value="1"/>
</dbReference>
<gene>
    <name evidence="17" type="ORF">JYB65_10715</name>
</gene>
<evidence type="ECO:0000259" key="15">
    <source>
        <dbReference type="PROSITE" id="PS50109"/>
    </source>
</evidence>
<dbReference type="PANTHER" id="PTHR45528:SF1">
    <property type="entry name" value="SENSOR HISTIDINE KINASE CPXA"/>
    <property type="match status" value="1"/>
</dbReference>
<keyword evidence="18" id="KW-1185">Reference proteome</keyword>
<dbReference type="EC" id="2.7.13.3" evidence="3"/>
<comment type="caution">
    <text evidence="17">The sequence shown here is derived from an EMBL/GenBank/DDBJ whole genome shotgun (WGS) entry which is preliminary data.</text>
</comment>
<dbReference type="SUPFAM" id="SSF158472">
    <property type="entry name" value="HAMP domain-like"/>
    <property type="match status" value="1"/>
</dbReference>
<dbReference type="RefSeq" id="WP_206582671.1">
    <property type="nucleotide sequence ID" value="NZ_JAFJZZ010000004.1"/>
</dbReference>
<evidence type="ECO:0000256" key="3">
    <source>
        <dbReference type="ARBA" id="ARBA00012438"/>
    </source>
</evidence>
<evidence type="ECO:0000256" key="11">
    <source>
        <dbReference type="ARBA" id="ARBA00022989"/>
    </source>
</evidence>
<dbReference type="SMART" id="SM00304">
    <property type="entry name" value="HAMP"/>
    <property type="match status" value="1"/>
</dbReference>
<dbReference type="PROSITE" id="PS50885">
    <property type="entry name" value="HAMP"/>
    <property type="match status" value="1"/>
</dbReference>
<keyword evidence="12" id="KW-0902">Two-component regulatory system</keyword>
<dbReference type="CDD" id="cd00082">
    <property type="entry name" value="HisKA"/>
    <property type="match status" value="1"/>
</dbReference>